<comment type="caution">
    <text evidence="18">The sequence shown here is derived from an EMBL/GenBank/DDBJ whole genome shotgun (WGS) entry which is preliminary data.</text>
</comment>
<dbReference type="Pfam" id="PF01351">
    <property type="entry name" value="RNase_HII"/>
    <property type="match status" value="1"/>
</dbReference>
<dbReference type="EMBL" id="PTIS01000001">
    <property type="protein sequence ID" value="PPK49707.1"/>
    <property type="molecule type" value="Genomic_DNA"/>
</dbReference>
<dbReference type="InterPro" id="IPR024567">
    <property type="entry name" value="RNase_HII/HIII_dom"/>
</dbReference>
<dbReference type="InterPro" id="IPR036397">
    <property type="entry name" value="RNaseH_sf"/>
</dbReference>
<dbReference type="PANTHER" id="PTHR10954:SF18">
    <property type="entry name" value="RIBONUCLEASE HII"/>
    <property type="match status" value="1"/>
</dbReference>
<comment type="subcellular location">
    <subcellularLocation>
        <location evidence="4 14">Cytoplasm</location>
    </subcellularLocation>
</comment>
<dbReference type="CDD" id="cd07182">
    <property type="entry name" value="RNase_HII_bacteria_HII_like"/>
    <property type="match status" value="1"/>
</dbReference>
<feature type="binding site" evidence="14 15">
    <location>
        <position position="92"/>
    </location>
    <ligand>
        <name>a divalent metal cation</name>
        <dbReference type="ChEBI" id="CHEBI:60240"/>
    </ligand>
</feature>
<evidence type="ECO:0000256" key="14">
    <source>
        <dbReference type="HAMAP-Rule" id="MF_00052"/>
    </source>
</evidence>
<dbReference type="GO" id="GO:0032299">
    <property type="term" value="C:ribonuclease H2 complex"/>
    <property type="evidence" value="ECO:0007669"/>
    <property type="project" value="TreeGrafter"/>
</dbReference>
<keyword evidence="11 14" id="KW-0255">Endonuclease</keyword>
<dbReference type="RefSeq" id="WP_104409031.1">
    <property type="nucleotide sequence ID" value="NZ_PTIS01000001.1"/>
</dbReference>
<evidence type="ECO:0000256" key="9">
    <source>
        <dbReference type="ARBA" id="ARBA00022722"/>
    </source>
</evidence>
<dbReference type="InterPro" id="IPR012337">
    <property type="entry name" value="RNaseH-like_sf"/>
</dbReference>
<feature type="domain" description="RNase H type-2" evidence="17">
    <location>
        <begin position="85"/>
        <end position="276"/>
    </location>
</feature>
<comment type="cofactor">
    <cofactor evidence="14 15">
        <name>Mn(2+)</name>
        <dbReference type="ChEBI" id="CHEBI:29035"/>
    </cofactor>
    <cofactor evidence="14 15">
        <name>Mg(2+)</name>
        <dbReference type="ChEBI" id="CHEBI:18420"/>
    </cofactor>
    <text evidence="14 15">Manganese or magnesium. Binds 1 divalent metal ion per monomer in the absence of substrate. May bind a second metal ion after substrate binding.</text>
</comment>
<comment type="catalytic activity">
    <reaction evidence="1 14 15 16">
        <text>Endonucleolytic cleavage to 5'-phosphomonoester.</text>
        <dbReference type="EC" id="3.1.26.4"/>
    </reaction>
</comment>
<dbReference type="EC" id="3.1.26.4" evidence="6 14"/>
<feature type="binding site" evidence="14 15">
    <location>
        <position position="91"/>
    </location>
    <ligand>
        <name>a divalent metal cation</name>
        <dbReference type="ChEBI" id="CHEBI:60240"/>
    </ligand>
</feature>
<keyword evidence="10 14" id="KW-0479">Metal-binding</keyword>
<evidence type="ECO:0000256" key="1">
    <source>
        <dbReference type="ARBA" id="ARBA00000077"/>
    </source>
</evidence>
<name>A0A2S6G1B6_9CLOT</name>
<organism evidence="18 19">
    <name type="scientific">Clostridium algidicarnis DSM 15099</name>
    <dbReference type="NCBI Taxonomy" id="1121295"/>
    <lineage>
        <taxon>Bacteria</taxon>
        <taxon>Bacillati</taxon>
        <taxon>Bacillota</taxon>
        <taxon>Clostridia</taxon>
        <taxon>Eubacteriales</taxon>
        <taxon>Clostridiaceae</taxon>
        <taxon>Clostridium</taxon>
    </lineage>
</organism>
<dbReference type="Gene3D" id="3.30.420.10">
    <property type="entry name" value="Ribonuclease H-like superfamily/Ribonuclease H"/>
    <property type="match status" value="1"/>
</dbReference>
<evidence type="ECO:0000256" key="16">
    <source>
        <dbReference type="RuleBase" id="RU003515"/>
    </source>
</evidence>
<evidence type="ECO:0000313" key="19">
    <source>
        <dbReference type="Proteomes" id="UP000239863"/>
    </source>
</evidence>
<evidence type="ECO:0000313" key="18">
    <source>
        <dbReference type="EMBL" id="PPK49707.1"/>
    </source>
</evidence>
<proteinExistence type="inferred from homology"/>
<dbReference type="GO" id="GO:0004523">
    <property type="term" value="F:RNA-DNA hybrid ribonuclease activity"/>
    <property type="evidence" value="ECO:0007669"/>
    <property type="project" value="UniProtKB-UniRule"/>
</dbReference>
<gene>
    <name evidence="14" type="primary">rnhB</name>
    <name evidence="18" type="ORF">BD821_101372</name>
</gene>
<dbReference type="GO" id="GO:0005737">
    <property type="term" value="C:cytoplasm"/>
    <property type="evidence" value="ECO:0007669"/>
    <property type="project" value="UniProtKB-SubCell"/>
</dbReference>
<evidence type="ECO:0000256" key="15">
    <source>
        <dbReference type="PROSITE-ProRule" id="PRU01319"/>
    </source>
</evidence>
<protein>
    <recommendedName>
        <fullName evidence="7 14">Ribonuclease HII</fullName>
        <shortName evidence="14">RNase HII</shortName>
        <ecNumber evidence="6 14">3.1.26.4</ecNumber>
    </recommendedName>
</protein>
<evidence type="ECO:0000256" key="3">
    <source>
        <dbReference type="ARBA" id="ARBA00004065"/>
    </source>
</evidence>
<dbReference type="Proteomes" id="UP000239863">
    <property type="component" value="Unassembled WGS sequence"/>
</dbReference>
<dbReference type="GO" id="GO:0006298">
    <property type="term" value="P:mismatch repair"/>
    <property type="evidence" value="ECO:0007669"/>
    <property type="project" value="TreeGrafter"/>
</dbReference>
<evidence type="ECO:0000256" key="11">
    <source>
        <dbReference type="ARBA" id="ARBA00022759"/>
    </source>
</evidence>
<evidence type="ECO:0000256" key="6">
    <source>
        <dbReference type="ARBA" id="ARBA00012180"/>
    </source>
</evidence>
<dbReference type="InterPro" id="IPR001352">
    <property type="entry name" value="RNase_HII/HIII"/>
</dbReference>
<evidence type="ECO:0000256" key="12">
    <source>
        <dbReference type="ARBA" id="ARBA00022801"/>
    </source>
</evidence>
<evidence type="ECO:0000256" key="7">
    <source>
        <dbReference type="ARBA" id="ARBA00019179"/>
    </source>
</evidence>
<keyword evidence="8 14" id="KW-0963">Cytoplasm</keyword>
<evidence type="ECO:0000256" key="13">
    <source>
        <dbReference type="ARBA" id="ARBA00023211"/>
    </source>
</evidence>
<evidence type="ECO:0000256" key="8">
    <source>
        <dbReference type="ARBA" id="ARBA00022490"/>
    </source>
</evidence>
<dbReference type="HAMAP" id="MF_00052_B">
    <property type="entry name" value="RNase_HII_B"/>
    <property type="match status" value="1"/>
</dbReference>
<dbReference type="GO" id="GO:0003723">
    <property type="term" value="F:RNA binding"/>
    <property type="evidence" value="ECO:0007669"/>
    <property type="project" value="UniProtKB-UniRule"/>
</dbReference>
<accession>A0A2S6G1B6</accession>
<dbReference type="STRING" id="37659.GCA_000703125_02579"/>
<dbReference type="GO" id="GO:0030145">
    <property type="term" value="F:manganese ion binding"/>
    <property type="evidence" value="ECO:0007669"/>
    <property type="project" value="UniProtKB-UniRule"/>
</dbReference>
<evidence type="ECO:0000256" key="5">
    <source>
        <dbReference type="ARBA" id="ARBA00007383"/>
    </source>
</evidence>
<comment type="function">
    <text evidence="3 14 16">Endonuclease that specifically degrades the RNA of RNA-DNA hybrids.</text>
</comment>
<keyword evidence="12 14" id="KW-0378">Hydrolase</keyword>
<dbReference type="InterPro" id="IPR022898">
    <property type="entry name" value="RNase_HII"/>
</dbReference>
<keyword evidence="9 14" id="KW-0540">Nuclease</keyword>
<evidence type="ECO:0000256" key="4">
    <source>
        <dbReference type="ARBA" id="ARBA00004496"/>
    </source>
</evidence>
<reference evidence="18 19" key="1">
    <citation type="submission" date="2018-02" db="EMBL/GenBank/DDBJ databases">
        <title>Genomic Encyclopedia of Archaeal and Bacterial Type Strains, Phase II (KMG-II): from individual species to whole genera.</title>
        <authorList>
            <person name="Goeker M."/>
        </authorList>
    </citation>
    <scope>NUCLEOTIDE SEQUENCE [LARGE SCALE GENOMIC DNA]</scope>
    <source>
        <strain evidence="18 19">DSM 15099</strain>
    </source>
</reference>
<feature type="binding site" evidence="14 15">
    <location>
        <position position="187"/>
    </location>
    <ligand>
        <name>a divalent metal cation</name>
        <dbReference type="ChEBI" id="CHEBI:60240"/>
    </ligand>
</feature>
<comment type="cofactor">
    <cofactor evidence="2">
        <name>Mg(2+)</name>
        <dbReference type="ChEBI" id="CHEBI:18420"/>
    </cofactor>
</comment>
<dbReference type="PROSITE" id="PS51975">
    <property type="entry name" value="RNASE_H_2"/>
    <property type="match status" value="1"/>
</dbReference>
<evidence type="ECO:0000259" key="17">
    <source>
        <dbReference type="PROSITE" id="PS51975"/>
    </source>
</evidence>
<dbReference type="GO" id="GO:0043137">
    <property type="term" value="P:DNA replication, removal of RNA primer"/>
    <property type="evidence" value="ECO:0007669"/>
    <property type="project" value="TreeGrafter"/>
</dbReference>
<dbReference type="PANTHER" id="PTHR10954">
    <property type="entry name" value="RIBONUCLEASE H2 SUBUNIT A"/>
    <property type="match status" value="1"/>
</dbReference>
<dbReference type="AlphaFoldDB" id="A0A2S6G1B6"/>
<dbReference type="SUPFAM" id="SSF53098">
    <property type="entry name" value="Ribonuclease H-like"/>
    <property type="match status" value="1"/>
</dbReference>
<dbReference type="OrthoDB" id="9803420at2"/>
<dbReference type="NCBIfam" id="NF000595">
    <property type="entry name" value="PRK00015.1-3"/>
    <property type="match status" value="1"/>
</dbReference>
<dbReference type="NCBIfam" id="NF000594">
    <property type="entry name" value="PRK00015.1-1"/>
    <property type="match status" value="1"/>
</dbReference>
<comment type="similarity">
    <text evidence="5 14 16">Belongs to the RNase HII family.</text>
</comment>
<keyword evidence="13 14" id="KW-0464">Manganese</keyword>
<evidence type="ECO:0000256" key="10">
    <source>
        <dbReference type="ARBA" id="ARBA00022723"/>
    </source>
</evidence>
<evidence type="ECO:0000256" key="2">
    <source>
        <dbReference type="ARBA" id="ARBA00001946"/>
    </source>
</evidence>
<sequence length="276" mass="31491">MKDILLNENFESLSVDILKSYVNSLSFYNLEKEEVYFINKKLELDNRKSIQYLATRFMRCYENYNKELKRIENLYMFDKGFKNFKLIAGIDEVGRGPLAGPIVSAAVILDLNVNNKDMILGLNDSKKLTETKREYLSNIIKSKALAYSISFCSNSDIDERGIGFCNNEVFKKAVYSLDIKPNLVLSDGYTIKNFESPNIAVIRGDSKSASIAAASIIAKVYRDTLMKEQAKIYPHYDFDHNVGYGTRKHIEAIEKYGATSIHRVSFLNNIIGEKHL</sequence>